<evidence type="ECO:0000259" key="7">
    <source>
        <dbReference type="PROSITE" id="PS50110"/>
    </source>
</evidence>
<dbReference type="SMART" id="SM00387">
    <property type="entry name" value="HATPase_c"/>
    <property type="match status" value="1"/>
</dbReference>
<dbReference type="Pfam" id="PF00512">
    <property type="entry name" value="HisKA"/>
    <property type="match status" value="1"/>
</dbReference>
<dbReference type="PROSITE" id="PS50109">
    <property type="entry name" value="HIS_KIN"/>
    <property type="match status" value="1"/>
</dbReference>
<evidence type="ECO:0000313" key="9">
    <source>
        <dbReference type="Proteomes" id="UP001595528"/>
    </source>
</evidence>
<dbReference type="RefSeq" id="WP_379897491.1">
    <property type="nucleotide sequence ID" value="NZ_JBHRTR010000004.1"/>
</dbReference>
<dbReference type="SMART" id="SM00448">
    <property type="entry name" value="REC"/>
    <property type="match status" value="1"/>
</dbReference>
<dbReference type="Proteomes" id="UP001595528">
    <property type="component" value="Unassembled WGS sequence"/>
</dbReference>
<dbReference type="EMBL" id="JBHRTR010000004">
    <property type="protein sequence ID" value="MFC3225759.1"/>
    <property type="molecule type" value="Genomic_DNA"/>
</dbReference>
<name>A0ABV7KTY7_9PROT</name>
<dbReference type="SUPFAM" id="SSF52172">
    <property type="entry name" value="CheY-like"/>
    <property type="match status" value="1"/>
</dbReference>
<dbReference type="InterPro" id="IPR001789">
    <property type="entry name" value="Sig_transdc_resp-reg_receiver"/>
</dbReference>
<comment type="catalytic activity">
    <reaction evidence="1">
        <text>ATP + protein L-histidine = ADP + protein N-phospho-L-histidine.</text>
        <dbReference type="EC" id="2.7.13.3"/>
    </reaction>
</comment>
<evidence type="ECO:0000313" key="8">
    <source>
        <dbReference type="EMBL" id="MFC3225759.1"/>
    </source>
</evidence>
<evidence type="ECO:0000259" key="6">
    <source>
        <dbReference type="PROSITE" id="PS50109"/>
    </source>
</evidence>
<evidence type="ECO:0000256" key="4">
    <source>
        <dbReference type="PROSITE-ProRule" id="PRU00169"/>
    </source>
</evidence>
<dbReference type="SMART" id="SM00388">
    <property type="entry name" value="HisKA"/>
    <property type="match status" value="1"/>
</dbReference>
<dbReference type="InterPro" id="IPR003661">
    <property type="entry name" value="HisK_dim/P_dom"/>
</dbReference>
<feature type="modified residue" description="4-aspartylphosphate" evidence="4">
    <location>
        <position position="51"/>
    </location>
</feature>
<dbReference type="GO" id="GO:0016301">
    <property type="term" value="F:kinase activity"/>
    <property type="evidence" value="ECO:0007669"/>
    <property type="project" value="UniProtKB-KW"/>
</dbReference>
<evidence type="ECO:0000256" key="3">
    <source>
        <dbReference type="ARBA" id="ARBA00022553"/>
    </source>
</evidence>
<dbReference type="SUPFAM" id="SSF47384">
    <property type="entry name" value="Homodimeric domain of signal transducing histidine kinase"/>
    <property type="match status" value="1"/>
</dbReference>
<dbReference type="Gene3D" id="3.30.565.10">
    <property type="entry name" value="Histidine kinase-like ATPase, C-terminal domain"/>
    <property type="match status" value="1"/>
</dbReference>
<dbReference type="InterPro" id="IPR003594">
    <property type="entry name" value="HATPase_dom"/>
</dbReference>
<comment type="caution">
    <text evidence="8">The sequence shown here is derived from an EMBL/GenBank/DDBJ whole genome shotgun (WGS) entry which is preliminary data.</text>
</comment>
<dbReference type="CDD" id="cd00156">
    <property type="entry name" value="REC"/>
    <property type="match status" value="1"/>
</dbReference>
<dbReference type="PANTHER" id="PTHR43065">
    <property type="entry name" value="SENSOR HISTIDINE KINASE"/>
    <property type="match status" value="1"/>
</dbReference>
<feature type="coiled-coil region" evidence="5">
    <location>
        <begin position="117"/>
        <end position="144"/>
    </location>
</feature>
<dbReference type="CDD" id="cd00082">
    <property type="entry name" value="HisKA"/>
    <property type="match status" value="1"/>
</dbReference>
<reference evidence="9" key="1">
    <citation type="journal article" date="2019" name="Int. J. Syst. Evol. Microbiol.">
        <title>The Global Catalogue of Microorganisms (GCM) 10K type strain sequencing project: providing services to taxonomists for standard genome sequencing and annotation.</title>
        <authorList>
            <consortium name="The Broad Institute Genomics Platform"/>
            <consortium name="The Broad Institute Genome Sequencing Center for Infectious Disease"/>
            <person name="Wu L."/>
            <person name="Ma J."/>
        </authorList>
    </citation>
    <scope>NUCLEOTIDE SEQUENCE [LARGE SCALE GENOMIC DNA]</scope>
    <source>
        <strain evidence="9">KCTC 42964</strain>
    </source>
</reference>
<dbReference type="PANTHER" id="PTHR43065:SF42">
    <property type="entry name" value="TWO-COMPONENT SENSOR PPRA"/>
    <property type="match status" value="1"/>
</dbReference>
<evidence type="ECO:0000256" key="5">
    <source>
        <dbReference type="SAM" id="Coils"/>
    </source>
</evidence>
<sequence length="383" mass="41429">MLLVEDSEHDAFFLTRQLRTDGLEVASWRVDNRANFEAALAEAQWDIIVSDYVVPGFGGPEALDLAKRHAPGVPFIMVSGARGEEVAVETMRAGATDYLTKANLGRLRPIIERALEEAAERRRSAALELRLRDLENQRERLQAIARMSGGLAHEINNMLQPILGAAEFLIDDLPPGSATHEDATVIRRCARDASAIVQNVLAFARGDQQDLPEIDIRECLLRNEEVLRRSLGGGVQLALSVLPDPCLVRGSEPEFLQILVNLLRNADRAMGGRGVITIGLRCDAGFGEAGGVQIEVTDTGPGICTAEIGRIFEPFFSGSNSQEGSGLGLSVVYGIVKRWGGDILADNLPGSGARFTIRLPRITVGRPEDAHSWETMNGTCAAG</sequence>
<gene>
    <name evidence="8" type="ORF">ACFOGJ_00855</name>
</gene>
<dbReference type="EC" id="2.7.13.3" evidence="2"/>
<evidence type="ECO:0000256" key="1">
    <source>
        <dbReference type="ARBA" id="ARBA00000085"/>
    </source>
</evidence>
<dbReference type="Pfam" id="PF02518">
    <property type="entry name" value="HATPase_c"/>
    <property type="match status" value="1"/>
</dbReference>
<keyword evidence="3 4" id="KW-0597">Phosphoprotein</keyword>
<organism evidence="8 9">
    <name type="scientific">Marinibaculum pumilum</name>
    <dbReference type="NCBI Taxonomy" id="1766165"/>
    <lineage>
        <taxon>Bacteria</taxon>
        <taxon>Pseudomonadati</taxon>
        <taxon>Pseudomonadota</taxon>
        <taxon>Alphaproteobacteria</taxon>
        <taxon>Rhodospirillales</taxon>
        <taxon>Rhodospirillaceae</taxon>
        <taxon>Marinibaculum</taxon>
    </lineage>
</organism>
<keyword evidence="5" id="KW-0175">Coiled coil</keyword>
<keyword evidence="8" id="KW-0808">Transferase</keyword>
<dbReference type="InterPro" id="IPR004358">
    <property type="entry name" value="Sig_transdc_His_kin-like_C"/>
</dbReference>
<proteinExistence type="predicted"/>
<feature type="domain" description="Histidine kinase" evidence="6">
    <location>
        <begin position="150"/>
        <end position="363"/>
    </location>
</feature>
<dbReference type="PRINTS" id="PR00344">
    <property type="entry name" value="BCTRLSENSOR"/>
</dbReference>
<dbReference type="Pfam" id="PF00072">
    <property type="entry name" value="Response_reg"/>
    <property type="match status" value="1"/>
</dbReference>
<dbReference type="PROSITE" id="PS50110">
    <property type="entry name" value="RESPONSE_REGULATORY"/>
    <property type="match status" value="1"/>
</dbReference>
<dbReference type="InterPro" id="IPR036097">
    <property type="entry name" value="HisK_dim/P_sf"/>
</dbReference>
<dbReference type="InterPro" id="IPR005467">
    <property type="entry name" value="His_kinase_dom"/>
</dbReference>
<keyword evidence="9" id="KW-1185">Reference proteome</keyword>
<evidence type="ECO:0000256" key="2">
    <source>
        <dbReference type="ARBA" id="ARBA00012438"/>
    </source>
</evidence>
<dbReference type="Gene3D" id="3.40.50.2300">
    <property type="match status" value="1"/>
</dbReference>
<dbReference type="SUPFAM" id="SSF55874">
    <property type="entry name" value="ATPase domain of HSP90 chaperone/DNA topoisomerase II/histidine kinase"/>
    <property type="match status" value="1"/>
</dbReference>
<protein>
    <recommendedName>
        <fullName evidence="2">histidine kinase</fullName>
        <ecNumber evidence="2">2.7.13.3</ecNumber>
    </recommendedName>
</protein>
<accession>A0ABV7KTY7</accession>
<dbReference type="InterPro" id="IPR036890">
    <property type="entry name" value="HATPase_C_sf"/>
</dbReference>
<feature type="domain" description="Response regulatory" evidence="7">
    <location>
        <begin position="1"/>
        <end position="116"/>
    </location>
</feature>
<keyword evidence="8" id="KW-0418">Kinase</keyword>
<dbReference type="Gene3D" id="1.10.287.130">
    <property type="match status" value="1"/>
</dbReference>
<dbReference type="InterPro" id="IPR011006">
    <property type="entry name" value="CheY-like_superfamily"/>
</dbReference>